<accession>A0A9J6BLV6</accession>
<evidence type="ECO:0000313" key="10">
    <source>
        <dbReference type="EMBL" id="KAG5670844.1"/>
    </source>
</evidence>
<dbReference type="GO" id="GO:0007165">
    <property type="term" value="P:signal transduction"/>
    <property type="evidence" value="ECO:0007669"/>
    <property type="project" value="UniProtKB-KW"/>
</dbReference>
<evidence type="ECO:0008006" key="12">
    <source>
        <dbReference type="Google" id="ProtNLM"/>
    </source>
</evidence>
<evidence type="ECO:0000313" key="11">
    <source>
        <dbReference type="Proteomes" id="UP001107558"/>
    </source>
</evidence>
<dbReference type="GO" id="GO:0005886">
    <property type="term" value="C:plasma membrane"/>
    <property type="evidence" value="ECO:0007669"/>
    <property type="project" value="TreeGrafter"/>
</dbReference>
<keyword evidence="4" id="KW-0552">Olfaction</keyword>
<dbReference type="InterPro" id="IPR004117">
    <property type="entry name" value="7tm6_olfct_rcpt"/>
</dbReference>
<evidence type="ECO:0000256" key="8">
    <source>
        <dbReference type="ARBA" id="ARBA00023224"/>
    </source>
</evidence>
<evidence type="ECO:0000256" key="3">
    <source>
        <dbReference type="ARBA" id="ARBA00022692"/>
    </source>
</evidence>
<feature type="transmembrane region" description="Helical" evidence="9">
    <location>
        <begin position="123"/>
        <end position="156"/>
    </location>
</feature>
<name>A0A9J6BLV6_POLVA</name>
<gene>
    <name evidence="10" type="ORF">PVAND_001078</name>
</gene>
<dbReference type="AlphaFoldDB" id="A0A9J6BLV6"/>
<keyword evidence="11" id="KW-1185">Reference proteome</keyword>
<feature type="transmembrane region" description="Helical" evidence="9">
    <location>
        <begin position="77"/>
        <end position="103"/>
    </location>
</feature>
<evidence type="ECO:0000256" key="5">
    <source>
        <dbReference type="ARBA" id="ARBA00022989"/>
    </source>
</evidence>
<dbReference type="PANTHER" id="PTHR21137">
    <property type="entry name" value="ODORANT RECEPTOR"/>
    <property type="match status" value="1"/>
</dbReference>
<evidence type="ECO:0000256" key="6">
    <source>
        <dbReference type="ARBA" id="ARBA00023136"/>
    </source>
</evidence>
<comment type="subcellular location">
    <subcellularLocation>
        <location evidence="1">Membrane</location>
        <topology evidence="1">Multi-pass membrane protein</topology>
    </subcellularLocation>
</comment>
<keyword evidence="2" id="KW-0716">Sensory transduction</keyword>
<evidence type="ECO:0000256" key="4">
    <source>
        <dbReference type="ARBA" id="ARBA00022725"/>
    </source>
</evidence>
<feature type="transmembrane region" description="Helical" evidence="9">
    <location>
        <begin position="20"/>
        <end position="40"/>
    </location>
</feature>
<evidence type="ECO:0000256" key="9">
    <source>
        <dbReference type="SAM" id="Phobius"/>
    </source>
</evidence>
<comment type="caution">
    <text evidence="10">The sequence shown here is derived from an EMBL/GenBank/DDBJ whole genome shotgun (WGS) entry which is preliminary data.</text>
</comment>
<dbReference type="Proteomes" id="UP001107558">
    <property type="component" value="Chromosome 3"/>
</dbReference>
<organism evidence="10 11">
    <name type="scientific">Polypedilum vanderplanki</name>
    <name type="common">Sleeping chironomid midge</name>
    <dbReference type="NCBI Taxonomy" id="319348"/>
    <lineage>
        <taxon>Eukaryota</taxon>
        <taxon>Metazoa</taxon>
        <taxon>Ecdysozoa</taxon>
        <taxon>Arthropoda</taxon>
        <taxon>Hexapoda</taxon>
        <taxon>Insecta</taxon>
        <taxon>Pterygota</taxon>
        <taxon>Neoptera</taxon>
        <taxon>Endopterygota</taxon>
        <taxon>Diptera</taxon>
        <taxon>Nematocera</taxon>
        <taxon>Chironomoidea</taxon>
        <taxon>Chironomidae</taxon>
        <taxon>Chironominae</taxon>
        <taxon>Polypedilum</taxon>
        <taxon>Polypedilum</taxon>
    </lineage>
</organism>
<evidence type="ECO:0000256" key="2">
    <source>
        <dbReference type="ARBA" id="ARBA00022606"/>
    </source>
</evidence>
<evidence type="ECO:0000256" key="7">
    <source>
        <dbReference type="ARBA" id="ARBA00023170"/>
    </source>
</evidence>
<sequence length="332" mass="38573">MIHFLLIAKNIKKLPEAIETFGLISGHGLYLAKILFFFFWKRTAVMKIIERLDQHFPHSNREQLKFRTTKHCKELKIFGRIILTVYGFTCFHFTYMPLISLFSGQSIELIMPIYFPLDPLQPLLYPIFFIIQSGDILCMALLSIAFDVLFCSLVCVVSMDFEVLAQKLSQIDPESDLNAEKNLQEIVENYNNLIDIANEIEGIFSPLLLLYIFGAIFILCASVFLVFTPIKLYLMVKFIPVLLTAMVQVFCLCFYGEKLQTSSTRVADEAYNCNWYEKNFKFRKMILLTMLRTQQAQKLTGWKFMDVGLPVFYWILQTAHSYYSLLSGLYEA</sequence>
<feature type="transmembrane region" description="Helical" evidence="9">
    <location>
        <begin position="208"/>
        <end position="227"/>
    </location>
</feature>
<keyword evidence="5 9" id="KW-1133">Transmembrane helix</keyword>
<dbReference type="EMBL" id="JADBJN010000003">
    <property type="protein sequence ID" value="KAG5670844.1"/>
    <property type="molecule type" value="Genomic_DNA"/>
</dbReference>
<keyword evidence="7" id="KW-0675">Receptor</keyword>
<feature type="transmembrane region" description="Helical" evidence="9">
    <location>
        <begin position="233"/>
        <end position="255"/>
    </location>
</feature>
<dbReference type="PANTHER" id="PTHR21137:SF44">
    <property type="entry name" value="ODORANT RECEPTOR 13A-RELATED"/>
    <property type="match status" value="1"/>
</dbReference>
<protein>
    <recommendedName>
        <fullName evidence="12">Odorant receptor</fullName>
    </recommendedName>
</protein>
<keyword evidence="6 9" id="KW-0472">Membrane</keyword>
<reference evidence="10" key="1">
    <citation type="submission" date="2021-03" db="EMBL/GenBank/DDBJ databases">
        <title>Chromosome level genome of the anhydrobiotic midge Polypedilum vanderplanki.</title>
        <authorList>
            <person name="Yoshida Y."/>
            <person name="Kikawada T."/>
            <person name="Gusev O."/>
        </authorList>
    </citation>
    <scope>NUCLEOTIDE SEQUENCE</scope>
    <source>
        <strain evidence="10">NIAS01</strain>
        <tissue evidence="10">Whole body or cell culture</tissue>
    </source>
</reference>
<dbReference type="GO" id="GO:0005549">
    <property type="term" value="F:odorant binding"/>
    <property type="evidence" value="ECO:0007669"/>
    <property type="project" value="InterPro"/>
</dbReference>
<proteinExistence type="predicted"/>
<keyword evidence="8" id="KW-0807">Transducer</keyword>
<keyword evidence="3 9" id="KW-0812">Transmembrane</keyword>
<dbReference type="OrthoDB" id="8185860at2759"/>
<dbReference type="GO" id="GO:0004984">
    <property type="term" value="F:olfactory receptor activity"/>
    <property type="evidence" value="ECO:0007669"/>
    <property type="project" value="InterPro"/>
</dbReference>
<evidence type="ECO:0000256" key="1">
    <source>
        <dbReference type="ARBA" id="ARBA00004141"/>
    </source>
</evidence>
<dbReference type="Pfam" id="PF02949">
    <property type="entry name" value="7tm_6"/>
    <property type="match status" value="1"/>
</dbReference>